<sequence length="144" mass="15314">MATTHNSYRLRVILLGFVGDQVRHWLGRELAGGVLAERLTGLLGFGVADFLKRNAWVSTSGHGNKIIRVTEAFKRDKLKDIGPDGGGSSQQAVVTQDSSTLATNSIGDGVPLGAGHHDASKLLVECNAIIEVDILRLTSDNALP</sequence>
<evidence type="ECO:0000313" key="1">
    <source>
        <dbReference type="EMBL" id="PMB64503.1"/>
    </source>
</evidence>
<organism evidence="1 2">
    <name type="scientific">Beauveria bassiana</name>
    <name type="common">White muscardine disease fungus</name>
    <name type="synonym">Tritirachium shiotae</name>
    <dbReference type="NCBI Taxonomy" id="176275"/>
    <lineage>
        <taxon>Eukaryota</taxon>
        <taxon>Fungi</taxon>
        <taxon>Dikarya</taxon>
        <taxon>Ascomycota</taxon>
        <taxon>Pezizomycotina</taxon>
        <taxon>Sordariomycetes</taxon>
        <taxon>Hypocreomycetidae</taxon>
        <taxon>Hypocreales</taxon>
        <taxon>Cordycipitaceae</taxon>
        <taxon>Beauveria</taxon>
    </lineage>
</organism>
<evidence type="ECO:0000313" key="2">
    <source>
        <dbReference type="Proteomes" id="UP000235728"/>
    </source>
</evidence>
<accession>A0A2N6NB46</accession>
<proteinExistence type="predicted"/>
<dbReference type="Proteomes" id="UP000235728">
    <property type="component" value="Unassembled WGS sequence"/>
</dbReference>
<comment type="caution">
    <text evidence="1">The sequence shown here is derived from an EMBL/GenBank/DDBJ whole genome shotgun (WGS) entry which is preliminary data.</text>
</comment>
<dbReference type="AlphaFoldDB" id="A0A2N6NB46"/>
<name>A0A2N6NB46_BEABA</name>
<reference evidence="1 2" key="1">
    <citation type="journal article" date="2016" name="Appl. Microbiol. Biotechnol.">
        <title>Characterization of T-DNA insertion mutants with decreased virulence in the entomopathogenic fungus Beauveria bassiana JEF-007.</title>
        <authorList>
            <person name="Kim S."/>
            <person name="Lee S.J."/>
            <person name="Nai Y.S."/>
            <person name="Yu J.S."/>
            <person name="Lee M.R."/>
            <person name="Yang Y.T."/>
            <person name="Kim J.S."/>
        </authorList>
    </citation>
    <scope>NUCLEOTIDE SEQUENCE [LARGE SCALE GENOMIC DNA]</scope>
    <source>
        <strain evidence="1 2">JEF-007</strain>
    </source>
</reference>
<protein>
    <submittedName>
        <fullName evidence="1">Uncharacterized protein</fullName>
    </submittedName>
</protein>
<dbReference type="EMBL" id="MRVG01000012">
    <property type="protein sequence ID" value="PMB64503.1"/>
    <property type="molecule type" value="Genomic_DNA"/>
</dbReference>
<gene>
    <name evidence="1" type="ORF">BM221_009342</name>
</gene>